<comment type="caution">
    <text evidence="3">The sequence shown here is derived from an EMBL/GenBank/DDBJ whole genome shotgun (WGS) entry which is preliminary data.</text>
</comment>
<sequence length="166" mass="19533">MLAEALFSLFVTILVLFILQNLLMSIKRANLDQNHHVNEVAYAYVQLNRFMRDKDTKLVYPVRDDANSSFTAFTKVDKNKKEKIYRITHYAKKHVLKVSNSETGGYMPLIFNIQKAEFKTTKDQIIIRVTEYDKGKSDLIFQLDEKPEERDADEKEKKQNKRKRAL</sequence>
<evidence type="ECO:0008006" key="5">
    <source>
        <dbReference type="Google" id="ProtNLM"/>
    </source>
</evidence>
<dbReference type="AlphaFoldDB" id="C2EM73"/>
<evidence type="ECO:0000256" key="2">
    <source>
        <dbReference type="SAM" id="Phobius"/>
    </source>
</evidence>
<dbReference type="Pfam" id="PF15980">
    <property type="entry name" value="ComGF"/>
    <property type="match status" value="1"/>
</dbReference>
<dbReference type="EMBL" id="ACGU01000040">
    <property type="protein sequence ID" value="EEJ72350.1"/>
    <property type="molecule type" value="Genomic_DNA"/>
</dbReference>
<organism evidence="3 4">
    <name type="scientific">Lactobacillus ultunensis DSM 16047</name>
    <dbReference type="NCBI Taxonomy" id="525365"/>
    <lineage>
        <taxon>Bacteria</taxon>
        <taxon>Bacillati</taxon>
        <taxon>Bacillota</taxon>
        <taxon>Bacilli</taxon>
        <taxon>Lactobacillales</taxon>
        <taxon>Lactobacillaceae</taxon>
        <taxon>Lactobacillus</taxon>
    </lineage>
</organism>
<dbReference type="Proteomes" id="UP000005583">
    <property type="component" value="Unassembled WGS sequence"/>
</dbReference>
<feature type="region of interest" description="Disordered" evidence="1">
    <location>
        <begin position="145"/>
        <end position="166"/>
    </location>
</feature>
<name>C2EM73_9LACO</name>
<keyword evidence="2" id="KW-1133">Transmembrane helix</keyword>
<dbReference type="HOGENOM" id="CLU_123822_1_0_9"/>
<dbReference type="STRING" id="525365.HMPREF0548_0769"/>
<keyword evidence="2" id="KW-0812">Transmembrane</keyword>
<reference evidence="3 4" key="1">
    <citation type="submission" date="2009-01" db="EMBL/GenBank/DDBJ databases">
        <authorList>
            <person name="Qin X."/>
            <person name="Bachman B."/>
            <person name="Battles P."/>
            <person name="Bell A."/>
            <person name="Bess C."/>
            <person name="Bickham C."/>
            <person name="Chaboub L."/>
            <person name="Chen D."/>
            <person name="Coyle M."/>
            <person name="Deiros D.R."/>
            <person name="Dinh H."/>
            <person name="Forbes L."/>
            <person name="Fowler G."/>
            <person name="Francisco L."/>
            <person name="Fu Q."/>
            <person name="Gubbala S."/>
            <person name="Hale W."/>
            <person name="Han Y."/>
            <person name="Hemphill L."/>
            <person name="Highlander S.K."/>
            <person name="Hirani K."/>
            <person name="Hogues M."/>
            <person name="Jackson L."/>
            <person name="Jakkamsetti A."/>
            <person name="Javaid M."/>
            <person name="Jiang H."/>
            <person name="Korchina V."/>
            <person name="Kovar C."/>
            <person name="Lara F."/>
            <person name="Lee S."/>
            <person name="Mata R."/>
            <person name="Mathew T."/>
            <person name="Moen C."/>
            <person name="Morales K."/>
            <person name="Munidasa M."/>
            <person name="Nazareth L."/>
            <person name="Ngo R."/>
            <person name="Nguyen L."/>
            <person name="Okwuonu G."/>
            <person name="Ongeri F."/>
            <person name="Patil S."/>
            <person name="Petrosino J."/>
            <person name="Pham C."/>
            <person name="Pham P."/>
            <person name="Pu L.-L."/>
            <person name="Puazo M."/>
            <person name="Raj R."/>
            <person name="Reid J."/>
            <person name="Rouhana J."/>
            <person name="Saada N."/>
            <person name="Shang Y."/>
            <person name="Simmons D."/>
            <person name="Thornton R."/>
            <person name="Warren J."/>
            <person name="Weissenberger G."/>
            <person name="Zhang J."/>
            <person name="Zhang L."/>
            <person name="Zhou C."/>
            <person name="Zhu D."/>
            <person name="Muzny D."/>
            <person name="Worley K."/>
            <person name="Gibbs R."/>
        </authorList>
    </citation>
    <scope>NUCLEOTIDE SEQUENCE [LARGE SCALE GENOMIC DNA]</scope>
    <source>
        <strain evidence="3 4">DSM 16047</strain>
    </source>
</reference>
<dbReference type="PATRIC" id="fig|525365.8.peg.857"/>
<evidence type="ECO:0000256" key="1">
    <source>
        <dbReference type="SAM" id="MobiDB-lite"/>
    </source>
</evidence>
<evidence type="ECO:0000313" key="3">
    <source>
        <dbReference type="EMBL" id="EEJ72350.1"/>
    </source>
</evidence>
<accession>C2EM73</accession>
<dbReference type="OrthoDB" id="2318325at2"/>
<gene>
    <name evidence="3" type="ORF">HMPREF0548_0769</name>
</gene>
<evidence type="ECO:0000313" key="4">
    <source>
        <dbReference type="Proteomes" id="UP000005583"/>
    </source>
</evidence>
<keyword evidence="4" id="KW-1185">Reference proteome</keyword>
<protein>
    <recommendedName>
        <fullName evidence="5">Competence protein ComGF</fullName>
    </recommendedName>
</protein>
<proteinExistence type="predicted"/>
<dbReference type="InterPro" id="IPR016977">
    <property type="entry name" value="ComGF"/>
</dbReference>
<feature type="transmembrane region" description="Helical" evidence="2">
    <location>
        <begin position="6"/>
        <end position="24"/>
    </location>
</feature>
<feature type="compositionally biased region" description="Basic and acidic residues" evidence="1">
    <location>
        <begin position="145"/>
        <end position="157"/>
    </location>
</feature>
<dbReference type="eggNOG" id="COG4940">
    <property type="taxonomic scope" value="Bacteria"/>
</dbReference>
<keyword evidence="2" id="KW-0472">Membrane</keyword>